<evidence type="ECO:0000313" key="2">
    <source>
        <dbReference type="Proteomes" id="UP000000254"/>
    </source>
</evidence>
<sequence length="131" mass="15289">MKVKLVNLIIRTFGPMKYFPLRRIIEEEIEDTNTKRGVVTIHAKGATPGVIVMSIDDLNYFDQIIKNIIPITGWKHGNAYAHLRSTIMSTTQTIYYENGKLYMPDNYEVYFVETRPVHNHRRTIHLIIRGI</sequence>
<dbReference type="OrthoDB" id="373153at2157"/>
<dbReference type="Pfam" id="PF01894">
    <property type="entry name" value="YjbQ"/>
    <property type="match status" value="1"/>
</dbReference>
<accession>A3DKS6</accession>
<dbReference type="Proteomes" id="UP000000254">
    <property type="component" value="Chromosome"/>
</dbReference>
<keyword evidence="2" id="KW-1185">Reference proteome</keyword>
<dbReference type="HOGENOM" id="CLU_1922880_0_0_2"/>
<organism evidence="1 2">
    <name type="scientific">Staphylothermus marinus (strain ATCC 43588 / DSM 3639 / JCM 9404 / F1)</name>
    <dbReference type="NCBI Taxonomy" id="399550"/>
    <lineage>
        <taxon>Archaea</taxon>
        <taxon>Thermoproteota</taxon>
        <taxon>Thermoprotei</taxon>
        <taxon>Desulfurococcales</taxon>
        <taxon>Desulfurococcaceae</taxon>
        <taxon>Staphylothermus</taxon>
    </lineage>
</organism>
<dbReference type="SUPFAM" id="SSF111038">
    <property type="entry name" value="YjbQ-like"/>
    <property type="match status" value="1"/>
</dbReference>
<protein>
    <recommendedName>
        <fullName evidence="3">YjbQ family protein</fullName>
    </recommendedName>
</protein>
<dbReference type="InterPro" id="IPR001602">
    <property type="entry name" value="UPF0047_YjbQ-like"/>
</dbReference>
<reference evidence="2" key="1">
    <citation type="journal article" date="2009" name="BMC Genomics">
        <title>The complete genome sequence of Staphylothermus marinus reveals differences in sulfur metabolism among heterotrophic Crenarchaeota.</title>
        <authorList>
            <person name="Anderson I.J."/>
            <person name="Dharmarajan L."/>
            <person name="Rodriguez J."/>
            <person name="Hooper S."/>
            <person name="Porat I."/>
            <person name="Ulrich L.E."/>
            <person name="Elkins J.G."/>
            <person name="Mavromatis K."/>
            <person name="Sun H."/>
            <person name="Land M."/>
            <person name="Lapidus A."/>
            <person name="Lucas S."/>
            <person name="Barry K."/>
            <person name="Huber H."/>
            <person name="Zhulin I.B."/>
            <person name="Whitman W.B."/>
            <person name="Mukhopadhyay B."/>
            <person name="Woese C."/>
            <person name="Bristow J."/>
            <person name="Kyrpides N."/>
        </authorList>
    </citation>
    <scope>NUCLEOTIDE SEQUENCE [LARGE SCALE GENOMIC DNA]</scope>
    <source>
        <strain evidence="2">ATCC 43588 / DSM 3639 / JCM 9404 / F1</strain>
    </source>
</reference>
<dbReference type="KEGG" id="smr:Smar_0123"/>
<proteinExistence type="predicted"/>
<dbReference type="Gene3D" id="2.60.120.460">
    <property type="entry name" value="YjbQ-like"/>
    <property type="match status" value="1"/>
</dbReference>
<dbReference type="STRING" id="399550.Smar_0123"/>
<evidence type="ECO:0008006" key="3">
    <source>
        <dbReference type="Google" id="ProtNLM"/>
    </source>
</evidence>
<dbReference type="AlphaFoldDB" id="A3DKS6"/>
<reference evidence="1 2" key="2">
    <citation type="journal article" date="2009" name="Stand. Genomic Sci.">
        <title>Complete genome sequence of Staphylothermus marinus Stetter and Fiala 1986 type strain F1.</title>
        <authorList>
            <person name="Anderson I.J."/>
            <person name="Sun H."/>
            <person name="Lapidus A."/>
            <person name="Copeland A."/>
            <person name="Glavina Del Rio T."/>
            <person name="Tice H."/>
            <person name="Dalin E."/>
            <person name="Lucas S."/>
            <person name="Barry K."/>
            <person name="Land M."/>
            <person name="Richardson P."/>
            <person name="Huber H."/>
            <person name="Kyrpides N.C."/>
        </authorList>
    </citation>
    <scope>NUCLEOTIDE SEQUENCE [LARGE SCALE GENOMIC DNA]</scope>
    <source>
        <strain evidence="2">ATCC 43588 / DSM 3639 / JCM 9404 / F1</strain>
    </source>
</reference>
<dbReference type="InterPro" id="IPR035917">
    <property type="entry name" value="YjbQ-like_sf"/>
</dbReference>
<gene>
    <name evidence="1" type="ordered locus">Smar_0123</name>
</gene>
<dbReference type="eggNOG" id="arCOG04214">
    <property type="taxonomic scope" value="Archaea"/>
</dbReference>
<name>A3DKS6_STAMF</name>
<dbReference type="EMBL" id="CP000575">
    <property type="protein sequence ID" value="ABN69236.1"/>
    <property type="molecule type" value="Genomic_DNA"/>
</dbReference>
<evidence type="ECO:0000313" key="1">
    <source>
        <dbReference type="EMBL" id="ABN69236.1"/>
    </source>
</evidence>